<reference evidence="2 3" key="1">
    <citation type="submission" date="2016-01" db="EMBL/GenBank/DDBJ databases">
        <authorList>
            <person name="Manzoor S."/>
        </authorList>
    </citation>
    <scope>NUCLEOTIDE SEQUENCE [LARGE SCALE GENOMIC DNA]</scope>
    <source>
        <strain evidence="2">Methanoculleus sp MAB1</strain>
    </source>
</reference>
<feature type="transmembrane region" description="Helical" evidence="1">
    <location>
        <begin position="16"/>
        <end position="47"/>
    </location>
</feature>
<evidence type="ECO:0000256" key="1">
    <source>
        <dbReference type="SAM" id="Phobius"/>
    </source>
</evidence>
<gene>
    <name evidence="2" type="ORF">MMAB1_0085</name>
</gene>
<protein>
    <submittedName>
        <fullName evidence="2">Uncharacterized protein</fullName>
    </submittedName>
</protein>
<dbReference type="EMBL" id="LT158599">
    <property type="protein sequence ID" value="CVK31302.1"/>
    <property type="molecule type" value="Genomic_DNA"/>
</dbReference>
<accession>A0A0X3BGS5</accession>
<sequence>MEEDKNPKSRNPLKTAGIVLACGLAVAVAVAVVLGFMLADALIVYAYESSGGQPMLYVMERAEPGESMIVPLTGQDFERHPALDAVIRGGERNPSAWEWGYRDQRVIGGTKVSYRESKALHDAYGPQGERGLYPLMEYEGAYYVVLTTWP</sequence>
<dbReference type="KEGG" id="mema:MMAB1_0085"/>
<evidence type="ECO:0000313" key="2">
    <source>
        <dbReference type="EMBL" id="CVK31302.1"/>
    </source>
</evidence>
<dbReference type="AlphaFoldDB" id="A0A0X3BGS5"/>
<proteinExistence type="predicted"/>
<dbReference type="Proteomes" id="UP000069850">
    <property type="component" value="Chromosome 1"/>
</dbReference>
<dbReference type="GeneID" id="27136228"/>
<evidence type="ECO:0000313" key="3">
    <source>
        <dbReference type="Proteomes" id="UP000069850"/>
    </source>
</evidence>
<keyword evidence="1" id="KW-0812">Transmembrane</keyword>
<organism evidence="2 3">
    <name type="scientific">Methanoculleus bourgensis</name>
    <dbReference type="NCBI Taxonomy" id="83986"/>
    <lineage>
        <taxon>Archaea</taxon>
        <taxon>Methanobacteriati</taxon>
        <taxon>Methanobacteriota</taxon>
        <taxon>Stenosarchaea group</taxon>
        <taxon>Methanomicrobia</taxon>
        <taxon>Methanomicrobiales</taxon>
        <taxon>Methanomicrobiaceae</taxon>
        <taxon>Methanoculleus</taxon>
    </lineage>
</organism>
<name>A0A0X3BGS5_9EURY</name>
<dbReference type="RefSeq" id="WP_062260996.1">
    <property type="nucleotide sequence ID" value="NZ_LT158599.1"/>
</dbReference>
<dbReference type="OrthoDB" id="104638at2157"/>
<keyword evidence="1" id="KW-1133">Transmembrane helix</keyword>
<keyword evidence="1" id="KW-0472">Membrane</keyword>